<feature type="domain" description="ATPase AAA-type core" evidence="1">
    <location>
        <begin position="6"/>
        <end position="75"/>
    </location>
</feature>
<evidence type="ECO:0000259" key="1">
    <source>
        <dbReference type="Pfam" id="PF13304"/>
    </source>
</evidence>
<dbReference type="GO" id="GO:0005319">
    <property type="term" value="F:lipid transporter activity"/>
    <property type="evidence" value="ECO:0007669"/>
    <property type="project" value="TreeGrafter"/>
</dbReference>
<organism evidence="3 4">
    <name type="scientific">Trypanosoma cruzi</name>
    <dbReference type="NCBI Taxonomy" id="5693"/>
    <lineage>
        <taxon>Eukaryota</taxon>
        <taxon>Discoba</taxon>
        <taxon>Euglenozoa</taxon>
        <taxon>Kinetoplastea</taxon>
        <taxon>Metakinetoplastina</taxon>
        <taxon>Trypanosomatida</taxon>
        <taxon>Trypanosomatidae</taxon>
        <taxon>Trypanosoma</taxon>
        <taxon>Schizotrypanum</taxon>
    </lineage>
</organism>
<evidence type="ECO:0000313" key="3">
    <source>
        <dbReference type="EMBL" id="PWU94416.1"/>
    </source>
</evidence>
<evidence type="ECO:0000259" key="2">
    <source>
        <dbReference type="Pfam" id="PF23321"/>
    </source>
</evidence>
<dbReference type="EMBL" id="PRFA01000026">
    <property type="protein sequence ID" value="PWU94416.1"/>
    <property type="molecule type" value="Genomic_DNA"/>
</dbReference>
<dbReference type="GO" id="GO:0005524">
    <property type="term" value="F:ATP binding"/>
    <property type="evidence" value="ECO:0007669"/>
    <property type="project" value="InterPro"/>
</dbReference>
<gene>
    <name evidence="3" type="ORF">C4B63_26g311</name>
</gene>
<dbReference type="VEuPathDB" id="TriTrypDB:TcCL_ESM03356"/>
<dbReference type="SUPFAM" id="SSF52540">
    <property type="entry name" value="P-loop containing nucleoside triphosphate hydrolases"/>
    <property type="match status" value="1"/>
</dbReference>
<dbReference type="VEuPathDB" id="TriTrypDB:TCSYLVIO_007093"/>
<dbReference type="VEuPathDB" id="TriTrypDB:C3747_158g76"/>
<dbReference type="AlphaFoldDB" id="A0A2V2VFM6"/>
<name>A0A2V2VFM6_TRYCR</name>
<dbReference type="GO" id="GO:0140359">
    <property type="term" value="F:ABC-type transporter activity"/>
    <property type="evidence" value="ECO:0007669"/>
    <property type="project" value="InterPro"/>
</dbReference>
<comment type="caution">
    <text evidence="3">The sequence shown here is derived from an EMBL/GenBank/DDBJ whole genome shotgun (WGS) entry which is preliminary data.</text>
</comment>
<dbReference type="Pfam" id="PF23321">
    <property type="entry name" value="R1_ABCA1"/>
    <property type="match status" value="1"/>
</dbReference>
<dbReference type="InterPro" id="IPR026082">
    <property type="entry name" value="ABCA"/>
</dbReference>
<protein>
    <submittedName>
        <fullName evidence="3">Putative ABC transporter</fullName>
    </submittedName>
</protein>
<reference evidence="3 4" key="1">
    <citation type="journal article" date="2018" name="Microb. Genom.">
        <title>Expanding an expanded genome: long-read sequencing of Trypanosoma cruzi.</title>
        <authorList>
            <person name="Berna L."/>
            <person name="Rodriguez M."/>
            <person name="Chiribao M.L."/>
            <person name="Parodi-Talice A."/>
            <person name="Pita S."/>
            <person name="Rijo G."/>
            <person name="Alvarez-Valin F."/>
            <person name="Robello C."/>
        </authorList>
    </citation>
    <scope>NUCLEOTIDE SEQUENCE [LARGE SCALE GENOMIC DNA]</scope>
    <source>
        <strain evidence="3 4">Dm28c</strain>
    </source>
</reference>
<dbReference type="InterPro" id="IPR003959">
    <property type="entry name" value="ATPase_AAA_core"/>
</dbReference>
<dbReference type="Pfam" id="PF13304">
    <property type="entry name" value="AAA_21"/>
    <property type="match status" value="1"/>
</dbReference>
<dbReference type="InterPro" id="IPR056264">
    <property type="entry name" value="R2_ABCA1-4-like"/>
</dbReference>
<dbReference type="VEuPathDB" id="TriTrypDB:TcCLB.510045.20"/>
<dbReference type="Proteomes" id="UP000246121">
    <property type="component" value="Unassembled WGS sequence"/>
</dbReference>
<dbReference type="VEuPathDB" id="TriTrypDB:ECC02_004774"/>
<dbReference type="PANTHER" id="PTHR19229:SF262">
    <property type="entry name" value="TRANSPORTER, PUTATIVE-RELATED"/>
    <property type="match status" value="1"/>
</dbReference>
<dbReference type="GO" id="GO:0016887">
    <property type="term" value="F:ATP hydrolysis activity"/>
    <property type="evidence" value="ECO:0007669"/>
    <property type="project" value="InterPro"/>
</dbReference>
<dbReference type="VEuPathDB" id="TriTrypDB:TcG_05296"/>
<feature type="domain" description="ABCA1-4-like C-terminal R2 regulatory" evidence="2">
    <location>
        <begin position="108"/>
        <end position="179"/>
    </location>
</feature>
<dbReference type="VEuPathDB" id="TriTrypDB:TCDM_03067"/>
<dbReference type="InterPro" id="IPR027417">
    <property type="entry name" value="P-loop_NTPase"/>
</dbReference>
<accession>A0A2V2VFM6</accession>
<dbReference type="VEuPathDB" id="TriTrypDB:TcCLB.504881.50"/>
<dbReference type="VEuPathDB" id="TriTrypDB:Tc_MARK_5840"/>
<proteinExistence type="predicted"/>
<dbReference type="VEuPathDB" id="TriTrypDB:TcBrA4_0118570"/>
<dbReference type="PANTHER" id="PTHR19229">
    <property type="entry name" value="ATP-BINDING CASSETTE TRANSPORTER SUBFAMILY A ABCA"/>
    <property type="match status" value="1"/>
</dbReference>
<sequence length="197" mass="22147">MRLCGVEEYRETRAHQLSGGNRRKLSLALALIGGPKVVLLDEPTAGMDPIARRGVWKSIQKIAEKCSVLLTTHHLDEVEALADCVAIMVDGDLRCIGNKTHLKNKFGTGVEMSLRIRDKSCRQKVERLVETFFPDAVLNEYNNQRFVYSLPKRIPLYAVFEVLQRNEVQVGITDYGVSQTSIEQVFMRISEAARAGL</sequence>
<dbReference type="GO" id="GO:0016020">
    <property type="term" value="C:membrane"/>
    <property type="evidence" value="ECO:0007669"/>
    <property type="project" value="InterPro"/>
</dbReference>
<dbReference type="VEuPathDB" id="TriTrypDB:C4B63_26g311"/>
<dbReference type="Gene3D" id="3.40.50.300">
    <property type="entry name" value="P-loop containing nucleotide triphosphate hydrolases"/>
    <property type="match status" value="1"/>
</dbReference>
<evidence type="ECO:0000313" key="4">
    <source>
        <dbReference type="Proteomes" id="UP000246121"/>
    </source>
</evidence>